<proteinExistence type="predicted"/>
<sequence>MHRIPVKTTYKVQEPYPEQLTLTQLLDISEPPKEFKLTEVCWWTGAIGIVPQQWSAELLDWFLPKLEYVCVRRLDRGKQVAAGLFKYCRSSEWFVTLADADNKEISHPKYLKKESETECTYSSTAIWIWSPHCLCKSAAEERRDLGVHCICQVVFDRYSCNCQQLHQAEAVKAEILDGSIEPDKVDGSIEAADEKDETKKQAEEKELDEVLSQNFCSIETFLAMAANATAGSSRQPRLKQQARRKVTVIKDTIVKDASAARAVKIPKPAAPKRKTEPKEFNISLTLGIAGIDVPDEIFDKLQTYLEEKATMAIMAFERGDAHLLLHIQSMFTIRTTSTRKLKEDIRAAVGWKDTAPLGNSLCLRVERIWQGCVAPETITITDVDYILLGSSHNDRYFSSSHRMELLIAEARKHKEEEDHKPNDPVQVMDGKNDREDRPEETDDEKVGREAEEDGDPFEVPAGNETVLEEIQNGNANLQQPRAVGSPEEDFDADELPNVVDLDDIIEPGMDAEVLMFDLLAAGYGVRRRPPPRPEERQQEQQQEQQQAQNVIPRNNEAMPEYIPLVRPPT</sequence>
<dbReference type="AlphaFoldDB" id="A0ABD3I601"/>
<accession>A0ABD3I601</accession>
<evidence type="ECO:0000256" key="1">
    <source>
        <dbReference type="SAM" id="MobiDB-lite"/>
    </source>
</evidence>
<reference evidence="2 3" key="1">
    <citation type="submission" date="2024-09" db="EMBL/GenBank/DDBJ databases">
        <title>Chromosome-scale assembly of Riccia sorocarpa.</title>
        <authorList>
            <person name="Paukszto L."/>
        </authorList>
    </citation>
    <scope>NUCLEOTIDE SEQUENCE [LARGE SCALE GENOMIC DNA]</scope>
    <source>
        <strain evidence="2">LP-2024</strain>
        <tissue evidence="2">Aerial parts of the thallus</tissue>
    </source>
</reference>
<organism evidence="2 3">
    <name type="scientific">Riccia sorocarpa</name>
    <dbReference type="NCBI Taxonomy" id="122646"/>
    <lineage>
        <taxon>Eukaryota</taxon>
        <taxon>Viridiplantae</taxon>
        <taxon>Streptophyta</taxon>
        <taxon>Embryophyta</taxon>
        <taxon>Marchantiophyta</taxon>
        <taxon>Marchantiopsida</taxon>
        <taxon>Marchantiidae</taxon>
        <taxon>Marchantiales</taxon>
        <taxon>Ricciaceae</taxon>
        <taxon>Riccia</taxon>
    </lineage>
</organism>
<gene>
    <name evidence="2" type="ORF">R1sor_017160</name>
</gene>
<comment type="caution">
    <text evidence="2">The sequence shown here is derived from an EMBL/GenBank/DDBJ whole genome shotgun (WGS) entry which is preliminary data.</text>
</comment>
<protein>
    <submittedName>
        <fullName evidence="2">Uncharacterized protein</fullName>
    </submittedName>
</protein>
<keyword evidence="3" id="KW-1185">Reference proteome</keyword>
<feature type="compositionally biased region" description="Basic and acidic residues" evidence="1">
    <location>
        <begin position="412"/>
        <end position="422"/>
    </location>
</feature>
<feature type="region of interest" description="Disordered" evidence="1">
    <location>
        <begin position="412"/>
        <end position="460"/>
    </location>
</feature>
<dbReference type="EMBL" id="JBJQOH010000001">
    <property type="protein sequence ID" value="KAL3699138.1"/>
    <property type="molecule type" value="Genomic_DNA"/>
</dbReference>
<dbReference type="Proteomes" id="UP001633002">
    <property type="component" value="Unassembled WGS sequence"/>
</dbReference>
<evidence type="ECO:0000313" key="2">
    <source>
        <dbReference type="EMBL" id="KAL3699138.1"/>
    </source>
</evidence>
<name>A0ABD3I601_9MARC</name>
<feature type="region of interest" description="Disordered" evidence="1">
    <location>
        <begin position="524"/>
        <end position="569"/>
    </location>
</feature>
<evidence type="ECO:0000313" key="3">
    <source>
        <dbReference type="Proteomes" id="UP001633002"/>
    </source>
</evidence>